<name>A0AAD1X6X9_EUPCR</name>
<proteinExistence type="inferred from homology"/>
<evidence type="ECO:0000313" key="3">
    <source>
        <dbReference type="EMBL" id="CAI2365376.1"/>
    </source>
</evidence>
<feature type="compositionally biased region" description="Basic and acidic residues" evidence="2">
    <location>
        <begin position="264"/>
        <end position="280"/>
    </location>
</feature>
<dbReference type="AlphaFoldDB" id="A0AAD1X6X9"/>
<dbReference type="InterPro" id="IPR029488">
    <property type="entry name" value="Hmw/CFAP97"/>
</dbReference>
<evidence type="ECO:0000256" key="1">
    <source>
        <dbReference type="ARBA" id="ARBA00008315"/>
    </source>
</evidence>
<keyword evidence="4" id="KW-1185">Reference proteome</keyword>
<dbReference type="Pfam" id="PF13879">
    <property type="entry name" value="Hmw_CFAP97"/>
    <property type="match status" value="1"/>
</dbReference>
<comment type="similarity">
    <text evidence="1">Belongs to the CFAP97 family.</text>
</comment>
<protein>
    <submittedName>
        <fullName evidence="3">Uncharacterized protein</fullName>
    </submittedName>
</protein>
<dbReference type="PANTHER" id="PTHR33768:SF3">
    <property type="entry name" value="MIP11318P"/>
    <property type="match status" value="1"/>
</dbReference>
<dbReference type="EMBL" id="CAMPGE010006522">
    <property type="protein sequence ID" value="CAI2365376.1"/>
    <property type="molecule type" value="Genomic_DNA"/>
</dbReference>
<dbReference type="Proteomes" id="UP001295684">
    <property type="component" value="Unassembled WGS sequence"/>
</dbReference>
<sequence length="386" mass="45041">MNKPLNSLTRSPNQLLNKKWDEKAYKLHVQSLKKMRPMVNTKSPPGLTYKHIKINTKRDYEVMRRYNEIEKENIRLVELAKKKYNSLCSPGRNKAKKKSLNDEFRKKQLVKITLDNFKMMKRLKNVKSSIKVEESNGILNFRSLHPKNGVKTRRYYPDHKLSSFQKLPKVNTFEQKELITDQRQRCTFMTERSKKLKTTREGFNITRESYNKTLRNKDILPSDSIPMVTKKRASSYPTREPETSDLGEYTKQKDESTTGEAEDLYSKQEEKSLPEEEKLCTDLPPVSPLSPQNHLQESEKSPKLSQNQITEKKAFKHVRKNSITKKQSYKKSATIKQIAERQIVKKHTVQGSGGALNKEKPAKLVKFQTIKQHSDLLGRENEQFKA</sequence>
<evidence type="ECO:0000256" key="2">
    <source>
        <dbReference type="SAM" id="MobiDB-lite"/>
    </source>
</evidence>
<organism evidence="3 4">
    <name type="scientific">Euplotes crassus</name>
    <dbReference type="NCBI Taxonomy" id="5936"/>
    <lineage>
        <taxon>Eukaryota</taxon>
        <taxon>Sar</taxon>
        <taxon>Alveolata</taxon>
        <taxon>Ciliophora</taxon>
        <taxon>Intramacronucleata</taxon>
        <taxon>Spirotrichea</taxon>
        <taxon>Hypotrichia</taxon>
        <taxon>Euplotida</taxon>
        <taxon>Euplotidae</taxon>
        <taxon>Moneuplotes</taxon>
    </lineage>
</organism>
<feature type="region of interest" description="Disordered" evidence="2">
    <location>
        <begin position="216"/>
        <end position="334"/>
    </location>
</feature>
<gene>
    <name evidence="3" type="ORF">ECRASSUSDP1_LOCUS6719</name>
</gene>
<evidence type="ECO:0000313" key="4">
    <source>
        <dbReference type="Proteomes" id="UP001295684"/>
    </source>
</evidence>
<accession>A0AAD1X6X9</accession>
<dbReference type="PANTHER" id="PTHR33768">
    <property type="entry name" value="MIP11318P"/>
    <property type="match status" value="1"/>
</dbReference>
<comment type="caution">
    <text evidence="3">The sequence shown here is derived from an EMBL/GenBank/DDBJ whole genome shotgun (WGS) entry which is preliminary data.</text>
</comment>
<reference evidence="3" key="1">
    <citation type="submission" date="2023-07" db="EMBL/GenBank/DDBJ databases">
        <authorList>
            <consortium name="AG Swart"/>
            <person name="Singh M."/>
            <person name="Singh A."/>
            <person name="Seah K."/>
            <person name="Emmerich C."/>
        </authorList>
    </citation>
    <scope>NUCLEOTIDE SEQUENCE</scope>
    <source>
        <strain evidence="3">DP1</strain>
    </source>
</reference>
<feature type="compositionally biased region" description="Basic residues" evidence="2">
    <location>
        <begin position="314"/>
        <end position="329"/>
    </location>
</feature>
<dbReference type="InterPro" id="IPR038792">
    <property type="entry name" value="CFAP97D1/2"/>
</dbReference>